<evidence type="ECO:0000313" key="5">
    <source>
        <dbReference type="Proteomes" id="UP000036987"/>
    </source>
</evidence>
<accession>A0A0K9P5P4</accession>
<evidence type="ECO:0000256" key="2">
    <source>
        <dbReference type="ARBA" id="ARBA00022837"/>
    </source>
</evidence>
<dbReference type="OrthoDB" id="26525at2759"/>
<dbReference type="Gene3D" id="1.10.238.10">
    <property type="entry name" value="EF-hand"/>
    <property type="match status" value="1"/>
</dbReference>
<dbReference type="InterPro" id="IPR050145">
    <property type="entry name" value="Centrin_CML-like"/>
</dbReference>
<dbReference type="CDD" id="cd00051">
    <property type="entry name" value="EFh"/>
    <property type="match status" value="1"/>
</dbReference>
<dbReference type="InterPro" id="IPR002048">
    <property type="entry name" value="EF_hand_dom"/>
</dbReference>
<proteinExistence type="predicted"/>
<keyword evidence="5" id="KW-1185">Reference proteome</keyword>
<reference evidence="5" key="1">
    <citation type="journal article" date="2016" name="Nature">
        <title>The genome of the seagrass Zostera marina reveals angiosperm adaptation to the sea.</title>
        <authorList>
            <person name="Olsen J.L."/>
            <person name="Rouze P."/>
            <person name="Verhelst B."/>
            <person name="Lin Y.-C."/>
            <person name="Bayer T."/>
            <person name="Collen J."/>
            <person name="Dattolo E."/>
            <person name="De Paoli E."/>
            <person name="Dittami S."/>
            <person name="Maumus F."/>
            <person name="Michel G."/>
            <person name="Kersting A."/>
            <person name="Lauritano C."/>
            <person name="Lohaus R."/>
            <person name="Toepel M."/>
            <person name="Tonon T."/>
            <person name="Vanneste K."/>
            <person name="Amirebrahimi M."/>
            <person name="Brakel J."/>
            <person name="Bostroem C."/>
            <person name="Chovatia M."/>
            <person name="Grimwood J."/>
            <person name="Jenkins J.W."/>
            <person name="Jueterbock A."/>
            <person name="Mraz A."/>
            <person name="Stam W.T."/>
            <person name="Tice H."/>
            <person name="Bornberg-Bauer E."/>
            <person name="Green P.J."/>
            <person name="Pearson G.A."/>
            <person name="Procaccini G."/>
            <person name="Duarte C.M."/>
            <person name="Schmutz J."/>
            <person name="Reusch T.B.H."/>
            <person name="Van de Peer Y."/>
        </authorList>
    </citation>
    <scope>NUCLEOTIDE SEQUENCE [LARGE SCALE GENOMIC DNA]</scope>
    <source>
        <strain evidence="5">cv. Finnish</strain>
    </source>
</reference>
<evidence type="ECO:0000259" key="3">
    <source>
        <dbReference type="PROSITE" id="PS50222"/>
    </source>
</evidence>
<dbReference type="PANTHER" id="PTHR23050">
    <property type="entry name" value="CALCIUM BINDING PROTEIN"/>
    <property type="match status" value="1"/>
</dbReference>
<dbReference type="Pfam" id="PF13499">
    <property type="entry name" value="EF-hand_7"/>
    <property type="match status" value="1"/>
</dbReference>
<dbReference type="InterPro" id="IPR018247">
    <property type="entry name" value="EF_Hand_1_Ca_BS"/>
</dbReference>
<protein>
    <recommendedName>
        <fullName evidence="3">EF-hand domain-containing protein</fullName>
    </recommendedName>
</protein>
<sequence length="137" mass="15079">MSFLDFRPAFDALDADRDGRISSEDLKSAGAVISSGEIGSMISAADTDRNGYVEFKEFEDMLMVKSKARNDGVMEEVFRVMDLDGDGKVGFHDLKVFLQSARIFVSDEEIKYMIKMGGADETDGVSFQTLLNILAGN</sequence>
<organism evidence="4 5">
    <name type="scientific">Zostera marina</name>
    <name type="common">Eelgrass</name>
    <dbReference type="NCBI Taxonomy" id="29655"/>
    <lineage>
        <taxon>Eukaryota</taxon>
        <taxon>Viridiplantae</taxon>
        <taxon>Streptophyta</taxon>
        <taxon>Embryophyta</taxon>
        <taxon>Tracheophyta</taxon>
        <taxon>Spermatophyta</taxon>
        <taxon>Magnoliopsida</taxon>
        <taxon>Liliopsida</taxon>
        <taxon>Zosteraceae</taxon>
        <taxon>Zostera</taxon>
    </lineage>
</organism>
<comment type="caution">
    <text evidence="4">The sequence shown here is derived from an EMBL/GenBank/DDBJ whole genome shotgun (WGS) entry which is preliminary data.</text>
</comment>
<name>A0A0K9P5P4_ZOSMR</name>
<dbReference type="SUPFAM" id="SSF47473">
    <property type="entry name" value="EF-hand"/>
    <property type="match status" value="1"/>
</dbReference>
<gene>
    <name evidence="4" type="ORF">ZOSMA_3G00170</name>
</gene>
<dbReference type="AlphaFoldDB" id="A0A0K9P5P4"/>
<keyword evidence="1" id="KW-0677">Repeat</keyword>
<dbReference type="InterPro" id="IPR011992">
    <property type="entry name" value="EF-hand-dom_pair"/>
</dbReference>
<dbReference type="Proteomes" id="UP000036987">
    <property type="component" value="Unassembled WGS sequence"/>
</dbReference>
<dbReference type="GO" id="GO:0043226">
    <property type="term" value="C:organelle"/>
    <property type="evidence" value="ECO:0007669"/>
    <property type="project" value="UniProtKB-ARBA"/>
</dbReference>
<keyword evidence="2" id="KW-0106">Calcium</keyword>
<dbReference type="OMA" id="EMEGMIS"/>
<dbReference type="Pfam" id="PF00036">
    <property type="entry name" value="EF-hand_1"/>
    <property type="match status" value="1"/>
</dbReference>
<evidence type="ECO:0000256" key="1">
    <source>
        <dbReference type="ARBA" id="ARBA00022737"/>
    </source>
</evidence>
<dbReference type="PROSITE" id="PS00018">
    <property type="entry name" value="EF_HAND_1"/>
    <property type="match status" value="2"/>
</dbReference>
<dbReference type="STRING" id="29655.A0A0K9P5P4"/>
<feature type="domain" description="EF-hand" evidence="3">
    <location>
        <begin position="69"/>
        <end position="104"/>
    </location>
</feature>
<feature type="domain" description="EF-hand" evidence="3">
    <location>
        <begin position="33"/>
        <end position="68"/>
    </location>
</feature>
<dbReference type="GO" id="GO:0005509">
    <property type="term" value="F:calcium ion binding"/>
    <property type="evidence" value="ECO:0000318"/>
    <property type="project" value="GO_Central"/>
</dbReference>
<dbReference type="EMBL" id="LFYR01001213">
    <property type="protein sequence ID" value="KMZ63542.1"/>
    <property type="molecule type" value="Genomic_DNA"/>
</dbReference>
<dbReference type="PROSITE" id="PS50222">
    <property type="entry name" value="EF_HAND_2"/>
    <property type="match status" value="2"/>
</dbReference>
<dbReference type="SMART" id="SM00054">
    <property type="entry name" value="EFh"/>
    <property type="match status" value="3"/>
</dbReference>
<dbReference type="FunFam" id="1.10.238.10:FF:000178">
    <property type="entry name" value="Calmodulin-2 A"/>
    <property type="match status" value="1"/>
</dbReference>
<evidence type="ECO:0000313" key="4">
    <source>
        <dbReference type="EMBL" id="KMZ63542.1"/>
    </source>
</evidence>